<keyword evidence="4" id="KW-1185">Reference proteome</keyword>
<dbReference type="AlphaFoldDB" id="G0R4T4"/>
<dbReference type="RefSeq" id="XP_004024974.1">
    <property type="nucleotide sequence ID" value="XM_004024925.1"/>
</dbReference>
<proteinExistence type="predicted"/>
<gene>
    <name evidence="3" type="ORF">IMG5_194710</name>
</gene>
<evidence type="ECO:0000313" key="3">
    <source>
        <dbReference type="EMBL" id="EGR27522.1"/>
    </source>
</evidence>
<dbReference type="OMA" id="EYMIREI"/>
<feature type="coiled-coil region" evidence="1">
    <location>
        <begin position="142"/>
        <end position="261"/>
    </location>
</feature>
<evidence type="ECO:0000256" key="1">
    <source>
        <dbReference type="SAM" id="Coils"/>
    </source>
</evidence>
<sequence>MSKNKKADADKEENKNKFTDAEEKALNSLDKGIWEDLLIQKKVEIASKVQEIYDLIEQLRVDKIDNDREKQLQERIEYLLREEREKELAHHDELQKQEKDQSQKLIQMDNISQAKIDDNRKSAQKAAEKDARDREFKKIQENKLLKQQLIIKQKEVLEMKKERDNLLKFNKNSKLNLQVNKEGILEYQIVNQKQENQIKKIKDEVEKLKQQISDDVTKQTKELEFMRLQDKQRREELQYKIDQIKAELKIKNIDLKNVKNLANYIIDQRSQIESFFLDSLNNIKQQIRDKYKLKKNTNVSINSSLKLPEITNKSQPTDQQNFKINFENKINFSDLELEEKEKILRVLFKKLNFGSQPIQWDQDIIQQQISINNQIN</sequence>
<feature type="region of interest" description="Disordered" evidence="2">
    <location>
        <begin position="111"/>
        <end position="133"/>
    </location>
</feature>
<keyword evidence="1" id="KW-0175">Coiled coil</keyword>
<reference evidence="3 4" key="1">
    <citation type="submission" date="2011-07" db="EMBL/GenBank/DDBJ databases">
        <authorList>
            <person name="Coyne R."/>
            <person name="Brami D."/>
            <person name="Johnson J."/>
            <person name="Hostetler J."/>
            <person name="Hannick L."/>
            <person name="Clark T."/>
            <person name="Cassidy-Hanley D."/>
            <person name="Inman J."/>
        </authorList>
    </citation>
    <scope>NUCLEOTIDE SEQUENCE [LARGE SCALE GENOMIC DNA]</scope>
    <source>
        <strain evidence="3 4">G5</strain>
    </source>
</reference>
<dbReference type="Proteomes" id="UP000008983">
    <property type="component" value="Unassembled WGS sequence"/>
</dbReference>
<dbReference type="STRING" id="857967.G0R4T4"/>
<dbReference type="EMBL" id="GL984355">
    <property type="protein sequence ID" value="EGR27522.1"/>
    <property type="molecule type" value="Genomic_DNA"/>
</dbReference>
<dbReference type="GeneID" id="14903590"/>
<evidence type="ECO:0000256" key="2">
    <source>
        <dbReference type="SAM" id="MobiDB-lite"/>
    </source>
</evidence>
<feature type="region of interest" description="Disordered" evidence="2">
    <location>
        <begin position="1"/>
        <end position="22"/>
    </location>
</feature>
<protein>
    <submittedName>
        <fullName evidence="3">Uncharacterized protein</fullName>
    </submittedName>
</protein>
<dbReference type="eggNOG" id="ENOG502QRCW">
    <property type="taxonomic scope" value="Eukaryota"/>
</dbReference>
<accession>G0R4T4</accession>
<feature type="compositionally biased region" description="Basic and acidic residues" evidence="2">
    <location>
        <begin position="115"/>
        <end position="133"/>
    </location>
</feature>
<organism evidence="3 4">
    <name type="scientific">Ichthyophthirius multifiliis</name>
    <name type="common">White spot disease agent</name>
    <name type="synonym">Ich</name>
    <dbReference type="NCBI Taxonomy" id="5932"/>
    <lineage>
        <taxon>Eukaryota</taxon>
        <taxon>Sar</taxon>
        <taxon>Alveolata</taxon>
        <taxon>Ciliophora</taxon>
        <taxon>Intramacronucleata</taxon>
        <taxon>Oligohymenophorea</taxon>
        <taxon>Hymenostomatida</taxon>
        <taxon>Ophryoglenina</taxon>
        <taxon>Ichthyophthirius</taxon>
    </lineage>
</organism>
<evidence type="ECO:0000313" key="4">
    <source>
        <dbReference type="Proteomes" id="UP000008983"/>
    </source>
</evidence>
<dbReference type="InParanoid" id="G0R4T4"/>
<dbReference type="OrthoDB" id="441129at2759"/>
<name>G0R4T4_ICHMU</name>